<evidence type="ECO:0000313" key="1">
    <source>
        <dbReference type="EMBL" id="QHU09932.1"/>
    </source>
</evidence>
<sequence length="79" mass="8979">MENLDSTKEVFGGLVNEKYTYAQVVIVVSDYCSLLPENIRVDVLDYACTRLCNEGKVHLVRTETQPAIDLKKVFDLLKN</sequence>
<organism evidence="1">
    <name type="scientific">viral metagenome</name>
    <dbReference type="NCBI Taxonomy" id="1070528"/>
    <lineage>
        <taxon>unclassified sequences</taxon>
        <taxon>metagenomes</taxon>
        <taxon>organismal metagenomes</taxon>
    </lineage>
</organism>
<dbReference type="EMBL" id="MN740747">
    <property type="protein sequence ID" value="QHU09932.1"/>
    <property type="molecule type" value="Genomic_DNA"/>
</dbReference>
<protein>
    <submittedName>
        <fullName evidence="1">Uncharacterized protein</fullName>
    </submittedName>
</protein>
<proteinExistence type="predicted"/>
<name>A0A6C0JVZ6_9ZZZZ</name>
<accession>A0A6C0JVZ6</accession>
<dbReference type="AlphaFoldDB" id="A0A6C0JVZ6"/>
<reference evidence="1" key="1">
    <citation type="journal article" date="2020" name="Nature">
        <title>Giant virus diversity and host interactions through global metagenomics.</title>
        <authorList>
            <person name="Schulz F."/>
            <person name="Roux S."/>
            <person name="Paez-Espino D."/>
            <person name="Jungbluth S."/>
            <person name="Walsh D.A."/>
            <person name="Denef V.J."/>
            <person name="McMahon K.D."/>
            <person name="Konstantinidis K.T."/>
            <person name="Eloe-Fadrosh E.A."/>
            <person name="Kyrpides N.C."/>
            <person name="Woyke T."/>
        </authorList>
    </citation>
    <scope>NUCLEOTIDE SEQUENCE</scope>
    <source>
        <strain evidence="1">GVMAG-S-1101164-164</strain>
    </source>
</reference>